<organism evidence="1 2">
    <name type="scientific">Melghirimyces thermohalophilus</name>
    <dbReference type="NCBI Taxonomy" id="1236220"/>
    <lineage>
        <taxon>Bacteria</taxon>
        <taxon>Bacillati</taxon>
        <taxon>Bacillota</taxon>
        <taxon>Bacilli</taxon>
        <taxon>Bacillales</taxon>
        <taxon>Thermoactinomycetaceae</taxon>
        <taxon>Melghirimyces</taxon>
    </lineage>
</organism>
<gene>
    <name evidence="1" type="ORF">SAMN04488112_1059</name>
</gene>
<dbReference type="Gene3D" id="2.60.300.12">
    <property type="entry name" value="HesB-like domain"/>
    <property type="match status" value="1"/>
</dbReference>
<keyword evidence="2" id="KW-1185">Reference proteome</keyword>
<dbReference type="AlphaFoldDB" id="A0A1G6K0P0"/>
<reference evidence="1 2" key="1">
    <citation type="submission" date="2016-10" db="EMBL/GenBank/DDBJ databases">
        <authorList>
            <person name="de Groot N.N."/>
        </authorList>
    </citation>
    <scope>NUCLEOTIDE SEQUENCE [LARGE SCALE GENOMIC DNA]</scope>
    <source>
        <strain evidence="1 2">DSM 45514</strain>
    </source>
</reference>
<protein>
    <submittedName>
        <fullName evidence="1">Fe-S cluster assembly iron-binding protein IscA</fullName>
    </submittedName>
</protein>
<dbReference type="STRING" id="1236220.SAMN04488112_1059"/>
<dbReference type="InterPro" id="IPR035903">
    <property type="entry name" value="HesB-like_dom_sf"/>
</dbReference>
<evidence type="ECO:0000313" key="1">
    <source>
        <dbReference type="EMBL" id="SDC24534.1"/>
    </source>
</evidence>
<dbReference type="OrthoDB" id="2990822at2"/>
<dbReference type="Proteomes" id="UP000199387">
    <property type="component" value="Unassembled WGS sequence"/>
</dbReference>
<accession>A0A1G6K0P0</accession>
<evidence type="ECO:0000313" key="2">
    <source>
        <dbReference type="Proteomes" id="UP000199387"/>
    </source>
</evidence>
<sequence>MNIRISNQAAARLHALLLEEPDQDKLSVRLVPLTTGCGTPSFALELTEVRPGFFTTETKGIRFSYSTEEKDWLDGIVIDWNRETHKFSIFHPDPLLSDDCPAPDTDGFCRQEARE</sequence>
<dbReference type="EMBL" id="FMZA01000005">
    <property type="protein sequence ID" value="SDC24534.1"/>
    <property type="molecule type" value="Genomic_DNA"/>
</dbReference>
<dbReference type="RefSeq" id="WP_091567107.1">
    <property type="nucleotide sequence ID" value="NZ_FMZA01000005.1"/>
</dbReference>
<name>A0A1G6K0P0_9BACL</name>
<proteinExistence type="predicted"/>
<dbReference type="SUPFAM" id="SSF89360">
    <property type="entry name" value="HesB-like domain"/>
    <property type="match status" value="1"/>
</dbReference>